<feature type="region of interest" description="Disordered" evidence="1">
    <location>
        <begin position="504"/>
        <end position="538"/>
    </location>
</feature>
<feature type="signal peptide" evidence="2">
    <location>
        <begin position="1"/>
        <end position="22"/>
    </location>
</feature>
<evidence type="ECO:0000313" key="4">
    <source>
        <dbReference type="EMBL" id="EAS06206.2"/>
    </source>
</evidence>
<dbReference type="KEGG" id="tet:TTHERM_00326880"/>
<dbReference type="InterPro" id="IPR018490">
    <property type="entry name" value="cNMP-bd_dom_sf"/>
</dbReference>
<feature type="compositionally biased region" description="Polar residues" evidence="1">
    <location>
        <begin position="504"/>
        <end position="522"/>
    </location>
</feature>
<feature type="domain" description="Cyclic nucleotide-binding" evidence="3">
    <location>
        <begin position="225"/>
        <end position="311"/>
    </location>
</feature>
<evidence type="ECO:0000259" key="3">
    <source>
        <dbReference type="PROSITE" id="PS50042"/>
    </source>
</evidence>
<dbReference type="GO" id="GO:0005829">
    <property type="term" value="C:cytosol"/>
    <property type="evidence" value="ECO:0007669"/>
    <property type="project" value="TreeGrafter"/>
</dbReference>
<sequence length="998" mass="116521">MRLRFCFNFLLYHTQFFQLVFIQYNQFTKKQKTKAQIKFKQKLSIDSYKMLNGKSFDKISFVKKLFLSPPQERQLDEIGWILDTYNFNSIHTYNIGLKINNEFYQQDMKDLHQLIVQHMQYNYYETTHKIIKQKDSCKFNCFLIVEGQVNIYETSEDGELLYTFKYGDVFTDKEIIKSVKKTLVFVFAAHSHVGQTKYEDIQDTLESSNYNLEEKNNKFLQYTYLLQKLNIKYFKELIQNLSYLDFLNGETVFQQADPIDSFYIIKSGEFSIKRSFSIQEFHKKGSMEVEIGQSDKEFEELLLNKKNNKKSLQLRVMIQNEIFGEEELIKSYYQELQSNPNQVVPKDFNVNLQRSYQVQCCSTQGTLIKISKEDLFKKILSKMKYYQIQDLITRIDAKLKNSENKVRKIRRSIIPFKQYLISDSPSSNDLSNYTRRHSQFSQQASAQLSHQNSTNNSLVRTSTPNTQSHRQTRPSQSTQSLSQTSKIIAFDSFSDQILKIQKGKSQPEFSQLSPTCSINTQRGRPYSARCQNKEGQSIQESRIQISKIRNNSARPVSSSIFCQQSKNASKGERIEQKQIQSFLSLEQQSSSILHHLDFQQSASKDHFCDQIKESQSKLFAEDKTSMMMIKKRFSVFEKSTLETSFYQQGGESQIKSPRMKIQLGINQSQDLTNQEKRFMKFQDQIQKKVEQNHASQKPVFVEFVPVPNPKNQEKTLNQKGAVSPTYQGLNSHVVEKVKDRKMKIQLIQPIFDRGYAENFNKELIKINKKNAKHNYIVDVKEDNMNKGLNKFNILQQIIEKQNKLKQMQSLHKENQSNTNNAFHMSNLLQASKLDITQTNLLNKENFQSYNIQASESIIIQSYPKQTVNKLSINTNINNSQNISSPLISPKLKSYSAQVSPKTSPLQNKQIKSAVEMLSQLVEKKFHHQSSTQRFQQPIIRAKSQSVKHSQSNQFTFQQKNTNKYDQLFKQTSHLNGENRKKTVSQYTQLNSPKLNQLI</sequence>
<dbReference type="PANTHER" id="PTHR24567">
    <property type="entry name" value="CRP FAMILY TRANSCRIPTIONAL REGULATORY PROTEIN"/>
    <property type="match status" value="1"/>
</dbReference>
<dbReference type="GO" id="GO:0003700">
    <property type="term" value="F:DNA-binding transcription factor activity"/>
    <property type="evidence" value="ECO:0007669"/>
    <property type="project" value="TreeGrafter"/>
</dbReference>
<dbReference type="GeneID" id="7833159"/>
<dbReference type="PROSITE" id="PS50042">
    <property type="entry name" value="CNMP_BINDING_3"/>
    <property type="match status" value="1"/>
</dbReference>
<accession>I7LXU3</accession>
<dbReference type="Proteomes" id="UP000009168">
    <property type="component" value="Unassembled WGS sequence"/>
</dbReference>
<dbReference type="InterPro" id="IPR050397">
    <property type="entry name" value="Env_Response_Regulators"/>
</dbReference>
<dbReference type="InParanoid" id="I7LXU3"/>
<feature type="compositionally biased region" description="Low complexity" evidence="1">
    <location>
        <begin position="466"/>
        <end position="482"/>
    </location>
</feature>
<feature type="chain" id="PRO_5003712257" evidence="2">
    <location>
        <begin position="23"/>
        <end position="998"/>
    </location>
</feature>
<dbReference type="SUPFAM" id="SSF51206">
    <property type="entry name" value="cAMP-binding domain-like"/>
    <property type="match status" value="2"/>
</dbReference>
<keyword evidence="5" id="KW-1185">Reference proteome</keyword>
<feature type="region of interest" description="Disordered" evidence="1">
    <location>
        <begin position="427"/>
        <end position="482"/>
    </location>
</feature>
<dbReference type="PANTHER" id="PTHR24567:SF26">
    <property type="entry name" value="REGULATORY PROTEIN YEIL"/>
    <property type="match status" value="1"/>
</dbReference>
<evidence type="ECO:0000256" key="2">
    <source>
        <dbReference type="SAM" id="SignalP"/>
    </source>
</evidence>
<name>I7LXU3_TETTS</name>
<evidence type="ECO:0000313" key="5">
    <source>
        <dbReference type="Proteomes" id="UP000009168"/>
    </source>
</evidence>
<reference evidence="5" key="1">
    <citation type="journal article" date="2006" name="PLoS Biol.">
        <title>Macronuclear genome sequence of the ciliate Tetrahymena thermophila, a model eukaryote.</title>
        <authorList>
            <person name="Eisen J.A."/>
            <person name="Coyne R.S."/>
            <person name="Wu M."/>
            <person name="Wu D."/>
            <person name="Thiagarajan M."/>
            <person name="Wortman J.R."/>
            <person name="Badger J.H."/>
            <person name="Ren Q."/>
            <person name="Amedeo P."/>
            <person name="Jones K.M."/>
            <person name="Tallon L.J."/>
            <person name="Delcher A.L."/>
            <person name="Salzberg S.L."/>
            <person name="Silva J.C."/>
            <person name="Haas B.J."/>
            <person name="Majoros W.H."/>
            <person name="Farzad M."/>
            <person name="Carlton J.M."/>
            <person name="Smith R.K. Jr."/>
            <person name="Garg J."/>
            <person name="Pearlman R.E."/>
            <person name="Karrer K.M."/>
            <person name="Sun L."/>
            <person name="Manning G."/>
            <person name="Elde N.C."/>
            <person name="Turkewitz A.P."/>
            <person name="Asai D.J."/>
            <person name="Wilkes D.E."/>
            <person name="Wang Y."/>
            <person name="Cai H."/>
            <person name="Collins K."/>
            <person name="Stewart B.A."/>
            <person name="Lee S.R."/>
            <person name="Wilamowska K."/>
            <person name="Weinberg Z."/>
            <person name="Ruzzo W.L."/>
            <person name="Wloga D."/>
            <person name="Gaertig J."/>
            <person name="Frankel J."/>
            <person name="Tsao C.-C."/>
            <person name="Gorovsky M.A."/>
            <person name="Keeling P.J."/>
            <person name="Waller R.F."/>
            <person name="Patron N.J."/>
            <person name="Cherry J.M."/>
            <person name="Stover N.A."/>
            <person name="Krieger C.J."/>
            <person name="del Toro C."/>
            <person name="Ryder H.F."/>
            <person name="Williamson S.C."/>
            <person name="Barbeau R.A."/>
            <person name="Hamilton E.P."/>
            <person name="Orias E."/>
        </authorList>
    </citation>
    <scope>NUCLEOTIDE SEQUENCE [LARGE SCALE GENOMIC DNA]</scope>
    <source>
        <strain evidence="5">SB210</strain>
    </source>
</reference>
<evidence type="ECO:0000256" key="1">
    <source>
        <dbReference type="SAM" id="MobiDB-lite"/>
    </source>
</evidence>
<organism evidence="4 5">
    <name type="scientific">Tetrahymena thermophila (strain SB210)</name>
    <dbReference type="NCBI Taxonomy" id="312017"/>
    <lineage>
        <taxon>Eukaryota</taxon>
        <taxon>Sar</taxon>
        <taxon>Alveolata</taxon>
        <taxon>Ciliophora</taxon>
        <taxon>Intramacronucleata</taxon>
        <taxon>Oligohymenophorea</taxon>
        <taxon>Hymenostomatida</taxon>
        <taxon>Tetrahymenina</taxon>
        <taxon>Tetrahymenidae</taxon>
        <taxon>Tetrahymena</taxon>
    </lineage>
</organism>
<proteinExistence type="predicted"/>
<protein>
    <submittedName>
        <fullName evidence="4">Cyclic nucleotide-binding domain protein</fullName>
    </submittedName>
</protein>
<feature type="compositionally biased region" description="Polar residues" evidence="1">
    <location>
        <begin position="529"/>
        <end position="538"/>
    </location>
</feature>
<feature type="compositionally biased region" description="Polar residues" evidence="1">
    <location>
        <begin position="454"/>
        <end position="465"/>
    </location>
</feature>
<dbReference type="Gene3D" id="2.60.120.10">
    <property type="entry name" value="Jelly Rolls"/>
    <property type="match status" value="2"/>
</dbReference>
<dbReference type="AlphaFoldDB" id="I7LXU3"/>
<dbReference type="RefSeq" id="XP_001026451.2">
    <property type="nucleotide sequence ID" value="XM_001026451.2"/>
</dbReference>
<dbReference type="InterPro" id="IPR014710">
    <property type="entry name" value="RmlC-like_jellyroll"/>
</dbReference>
<feature type="compositionally biased region" description="Low complexity" evidence="1">
    <location>
        <begin position="439"/>
        <end position="453"/>
    </location>
</feature>
<keyword evidence="2" id="KW-0732">Signal</keyword>
<gene>
    <name evidence="4" type="ORF">TTHERM_00326880</name>
</gene>
<dbReference type="EMBL" id="GG662299">
    <property type="protein sequence ID" value="EAS06206.2"/>
    <property type="molecule type" value="Genomic_DNA"/>
</dbReference>
<dbReference type="InterPro" id="IPR000595">
    <property type="entry name" value="cNMP-bd_dom"/>
</dbReference>